<feature type="signal peptide" evidence="3">
    <location>
        <begin position="1"/>
        <end position="24"/>
    </location>
</feature>
<keyword evidence="1" id="KW-0677">Repeat</keyword>
<dbReference type="Gene3D" id="2.60.120.200">
    <property type="match status" value="1"/>
</dbReference>
<accession>A0A8D9EGK7</accession>
<evidence type="ECO:0000256" key="1">
    <source>
        <dbReference type="ARBA" id="ARBA00022737"/>
    </source>
</evidence>
<dbReference type="AlphaFoldDB" id="A0A8D9EGK7"/>
<dbReference type="SMART" id="SM00210">
    <property type="entry name" value="TSPN"/>
    <property type="match status" value="1"/>
</dbReference>
<reference evidence="5" key="1">
    <citation type="submission" date="2021-05" db="EMBL/GenBank/DDBJ databases">
        <authorList>
            <person name="Alioto T."/>
            <person name="Alioto T."/>
            <person name="Gomez Garrido J."/>
        </authorList>
    </citation>
    <scope>NUCLEOTIDE SEQUENCE</scope>
</reference>
<dbReference type="EMBL" id="HBUF01534691">
    <property type="protein sequence ID" value="CAG6752891.1"/>
    <property type="molecule type" value="Transcribed_RNA"/>
</dbReference>
<protein>
    <submittedName>
        <fullName evidence="5">Collagen alpha-1(IX) chain</fullName>
    </submittedName>
</protein>
<evidence type="ECO:0000313" key="5">
    <source>
        <dbReference type="EMBL" id="CAG6752891.1"/>
    </source>
</evidence>
<proteinExistence type="predicted"/>
<dbReference type="SUPFAM" id="SSF49899">
    <property type="entry name" value="Concanavalin A-like lectins/glucanases"/>
    <property type="match status" value="1"/>
</dbReference>
<organism evidence="5">
    <name type="scientific">Cacopsylla melanoneura</name>
    <dbReference type="NCBI Taxonomy" id="428564"/>
    <lineage>
        <taxon>Eukaryota</taxon>
        <taxon>Metazoa</taxon>
        <taxon>Ecdysozoa</taxon>
        <taxon>Arthropoda</taxon>
        <taxon>Hexapoda</taxon>
        <taxon>Insecta</taxon>
        <taxon>Pterygota</taxon>
        <taxon>Neoptera</taxon>
        <taxon>Paraneoptera</taxon>
        <taxon>Hemiptera</taxon>
        <taxon>Sternorrhyncha</taxon>
        <taxon>Psylloidea</taxon>
        <taxon>Psyllidae</taxon>
        <taxon>Psyllinae</taxon>
        <taxon>Cacopsylla</taxon>
    </lineage>
</organism>
<feature type="chain" id="PRO_5034602809" evidence="3">
    <location>
        <begin position="25"/>
        <end position="294"/>
    </location>
</feature>
<evidence type="ECO:0000259" key="4">
    <source>
        <dbReference type="SMART" id="SM00210"/>
    </source>
</evidence>
<dbReference type="GO" id="GO:0005581">
    <property type="term" value="C:collagen trimer"/>
    <property type="evidence" value="ECO:0007669"/>
    <property type="project" value="UniProtKB-KW"/>
</dbReference>
<evidence type="ECO:0000256" key="2">
    <source>
        <dbReference type="SAM" id="MobiDB-lite"/>
    </source>
</evidence>
<dbReference type="InterPro" id="IPR013320">
    <property type="entry name" value="ConA-like_dom_sf"/>
</dbReference>
<name>A0A8D9EGK7_9HEMI</name>
<feature type="domain" description="Thrombospondin-like N-terminal" evidence="4">
    <location>
        <begin position="103"/>
        <end position="290"/>
    </location>
</feature>
<keyword evidence="3" id="KW-0732">Signal</keyword>
<feature type="region of interest" description="Disordered" evidence="2">
    <location>
        <begin position="75"/>
        <end position="95"/>
    </location>
</feature>
<keyword evidence="5" id="KW-0176">Collagen</keyword>
<sequence length="294" mass="33344">MPTLSVVLIPSIIICALLCSSCRCQDDNEIPIPYNETDQTGIEPIDHNNGTEQTTMDMENRNQTELTDNSLLPLQDSAREPRGYPRDTVCSNYPHSPHYRSGSGDDVEDFDFIRNFKLDRGSRYPEVYRIRGSNGVQTAYRILESARNLNIPAWQMFPHGLPSSFTFLCTYRTRSPVRTPWRLVIVTQDQYSGRPSFEISLDPETGSVRLAMPHVFDRTVTFDGVPASLFDQAWHKVQLSVSNYQVRLFIDCKEHTRRAQYGLNQYYKGGTGVNATGTICLTSLNTRETVPVSC</sequence>
<evidence type="ECO:0000256" key="3">
    <source>
        <dbReference type="SAM" id="SignalP"/>
    </source>
</evidence>
<dbReference type="InterPro" id="IPR048287">
    <property type="entry name" value="TSPN-like_N"/>
</dbReference>